<dbReference type="GO" id="GO:0006633">
    <property type="term" value="P:fatty acid biosynthetic process"/>
    <property type="evidence" value="ECO:0007669"/>
    <property type="project" value="TreeGrafter"/>
</dbReference>
<dbReference type="Pfam" id="PF02801">
    <property type="entry name" value="Ketoacyl-synt_C"/>
    <property type="match status" value="1"/>
</dbReference>
<proteinExistence type="inferred from homology"/>
<dbReference type="SMART" id="SM00825">
    <property type="entry name" value="PKS_KS"/>
    <property type="match status" value="1"/>
</dbReference>
<dbReference type="InterPro" id="IPR014030">
    <property type="entry name" value="Ketoacyl_synth_N"/>
</dbReference>
<dbReference type="SUPFAM" id="SSF53901">
    <property type="entry name" value="Thiolase-like"/>
    <property type="match status" value="2"/>
</dbReference>
<evidence type="ECO:0000256" key="2">
    <source>
        <dbReference type="ARBA" id="ARBA00022679"/>
    </source>
</evidence>
<dbReference type="GeneID" id="95359402"/>
<feature type="domain" description="Ketosynthase family 3 (KS3)" evidence="4">
    <location>
        <begin position="6"/>
        <end position="428"/>
    </location>
</feature>
<dbReference type="GO" id="GO:0004315">
    <property type="term" value="F:3-oxoacyl-[acyl-carrier-protein] synthase activity"/>
    <property type="evidence" value="ECO:0007669"/>
    <property type="project" value="TreeGrafter"/>
</dbReference>
<dbReference type="PROSITE" id="PS52004">
    <property type="entry name" value="KS3_2"/>
    <property type="match status" value="1"/>
</dbReference>
<name>U2RVH6_9ACTN</name>
<evidence type="ECO:0000313" key="6">
    <source>
        <dbReference type="Proteomes" id="UP000017052"/>
    </source>
</evidence>
<sequence>MRNYEGDHVVISGMGAILANAGSCEEAWRNLLKGHCGVDRFDYTGTDGLLHTALAAQTRDTDYRALLPDLSERHLRKCSRDILVTMAAAEMAVRDACLCGETPSISATIEPGRAAIYASTSRGPLQWWHQHYTTSGIDCGGALQPHDGILASMAGSPATMTAIRLGVVGEVLTLSNACIGGHQALRLGMDSIASGRNDVAIVIGHEFPIVPGVLDIYSAEKTCVLSRAVAAPNGAMKPYDVNRDGFVLGEGAVVLVLERQNRVRARGMSGYAVIEDVMSASEAAHPTRMDTSGSFMAKMVEQLLARNGKTPRDVQYVCGHGTATRLNDLAEARALTRLYGEDPRTSPPLTSIKPVFGHLLGASSLLNCMATALMIKNQVIAPTANCAEPDPECPQDHVTGGPRETSIENALSFAFAIGSLSSVTLMRRVGV</sequence>
<organism evidence="5 6">
    <name type="scientific">Propionibacterium acidifaciens F0233</name>
    <dbReference type="NCBI Taxonomy" id="553198"/>
    <lineage>
        <taxon>Bacteria</taxon>
        <taxon>Bacillati</taxon>
        <taxon>Actinomycetota</taxon>
        <taxon>Actinomycetes</taxon>
        <taxon>Propionibacteriales</taxon>
        <taxon>Propionibacteriaceae</taxon>
        <taxon>Propionibacterium</taxon>
    </lineage>
</organism>
<dbReference type="GO" id="GO:0005829">
    <property type="term" value="C:cytosol"/>
    <property type="evidence" value="ECO:0007669"/>
    <property type="project" value="TreeGrafter"/>
</dbReference>
<dbReference type="EMBL" id="ACVN02000209">
    <property type="protein sequence ID" value="ERK54652.1"/>
    <property type="molecule type" value="Genomic_DNA"/>
</dbReference>
<evidence type="ECO:0000256" key="3">
    <source>
        <dbReference type="RuleBase" id="RU003694"/>
    </source>
</evidence>
<dbReference type="InterPro" id="IPR020841">
    <property type="entry name" value="PKS_Beta-ketoAc_synthase_dom"/>
</dbReference>
<dbReference type="Pfam" id="PF00109">
    <property type="entry name" value="ketoacyl-synt"/>
    <property type="match status" value="1"/>
</dbReference>
<accession>U2RVH6</accession>
<dbReference type="InterPro" id="IPR014031">
    <property type="entry name" value="Ketoacyl_synth_C"/>
</dbReference>
<dbReference type="RefSeq" id="WP_021797871.1">
    <property type="nucleotide sequence ID" value="NZ_ACVN02000209.1"/>
</dbReference>
<gene>
    <name evidence="5" type="ORF">HMPREF0682_2693</name>
</gene>
<dbReference type="AlphaFoldDB" id="U2RVH6"/>
<comment type="similarity">
    <text evidence="1 3">Belongs to the thiolase-like superfamily. Beta-ketoacyl-ACP synthases family.</text>
</comment>
<evidence type="ECO:0000313" key="5">
    <source>
        <dbReference type="EMBL" id="ERK54652.1"/>
    </source>
</evidence>
<dbReference type="Gene3D" id="3.40.47.10">
    <property type="match status" value="2"/>
</dbReference>
<dbReference type="Proteomes" id="UP000017052">
    <property type="component" value="Unassembled WGS sequence"/>
</dbReference>
<comment type="caution">
    <text evidence="5">The sequence shown here is derived from an EMBL/GenBank/DDBJ whole genome shotgun (WGS) entry which is preliminary data.</text>
</comment>
<keyword evidence="2 3" id="KW-0808">Transferase</keyword>
<protein>
    <submittedName>
        <fullName evidence="5">Beta-ketoacyl synthase, C-terminal domain protein</fullName>
    </submittedName>
</protein>
<dbReference type="InterPro" id="IPR016039">
    <property type="entry name" value="Thiolase-like"/>
</dbReference>
<reference evidence="5" key="1">
    <citation type="submission" date="2013-08" db="EMBL/GenBank/DDBJ databases">
        <authorList>
            <person name="Durkin A.S."/>
            <person name="Haft D.R."/>
            <person name="McCorrison J."/>
            <person name="Torralba M."/>
            <person name="Gillis M."/>
            <person name="Haft D.H."/>
            <person name="Methe B."/>
            <person name="Sutton G."/>
            <person name="Nelson K.E."/>
        </authorList>
    </citation>
    <scope>NUCLEOTIDE SEQUENCE [LARGE SCALE GENOMIC DNA]</scope>
    <source>
        <strain evidence="5">F0233</strain>
    </source>
</reference>
<dbReference type="InterPro" id="IPR000794">
    <property type="entry name" value="Beta-ketoacyl_synthase"/>
</dbReference>
<evidence type="ECO:0000259" key="4">
    <source>
        <dbReference type="PROSITE" id="PS52004"/>
    </source>
</evidence>
<keyword evidence="6" id="KW-1185">Reference proteome</keyword>
<evidence type="ECO:0000256" key="1">
    <source>
        <dbReference type="ARBA" id="ARBA00008467"/>
    </source>
</evidence>
<dbReference type="OrthoDB" id="9808669at2"/>
<dbReference type="PANTHER" id="PTHR11712">
    <property type="entry name" value="POLYKETIDE SYNTHASE-RELATED"/>
    <property type="match status" value="1"/>
</dbReference>
<dbReference type="PANTHER" id="PTHR11712:SF336">
    <property type="entry name" value="3-OXOACYL-[ACYL-CARRIER-PROTEIN] SYNTHASE, MITOCHONDRIAL"/>
    <property type="match status" value="1"/>
</dbReference>